<dbReference type="InterPro" id="IPR035587">
    <property type="entry name" value="DUS-like_FMN-bd"/>
</dbReference>
<gene>
    <name evidence="10" type="ORF">PCHAJ_000163100</name>
    <name evidence="11" type="ORF">PCHAS_0820000</name>
</gene>
<keyword evidence="4" id="KW-0288">FMN</keyword>
<dbReference type="Proteomes" id="UP000071118">
    <property type="component" value="Chromosome 8"/>
</dbReference>
<dbReference type="PANTHER" id="PTHR42907:SF1">
    <property type="entry name" value="FMN-LINKED OXIDOREDUCTASES SUPERFAMILY PROTEIN"/>
    <property type="match status" value="1"/>
</dbReference>
<dbReference type="CDD" id="cd02801">
    <property type="entry name" value="DUS_like_FMN"/>
    <property type="match status" value="1"/>
</dbReference>
<organism evidence="11 12">
    <name type="scientific">Plasmodium chabaudi chabaudi</name>
    <dbReference type="NCBI Taxonomy" id="31271"/>
    <lineage>
        <taxon>Eukaryota</taxon>
        <taxon>Sar</taxon>
        <taxon>Alveolata</taxon>
        <taxon>Apicomplexa</taxon>
        <taxon>Aconoidasida</taxon>
        <taxon>Haemosporida</taxon>
        <taxon>Plasmodiidae</taxon>
        <taxon>Plasmodium</taxon>
        <taxon>Plasmodium (Vinckeia)</taxon>
    </lineage>
</organism>
<dbReference type="PROSITE" id="PS01136">
    <property type="entry name" value="UPF0034"/>
    <property type="match status" value="1"/>
</dbReference>
<evidence type="ECO:0000313" key="10">
    <source>
        <dbReference type="EMBL" id="SCM21209.1"/>
    </source>
</evidence>
<dbReference type="EMBL" id="LK022885">
    <property type="protein sequence ID" value="VTZ68408.1"/>
    <property type="molecule type" value="Genomic_DNA"/>
</dbReference>
<evidence type="ECO:0000256" key="5">
    <source>
        <dbReference type="ARBA" id="ARBA00022694"/>
    </source>
</evidence>
<dbReference type="InterPro" id="IPR018517">
    <property type="entry name" value="tRNA_hU_synthase_CS"/>
</dbReference>
<protein>
    <submittedName>
        <fullName evidence="11">Dihydrouridine synthase, putative</fullName>
    </submittedName>
</protein>
<evidence type="ECO:0000256" key="3">
    <source>
        <dbReference type="ARBA" id="ARBA00022630"/>
    </source>
</evidence>
<dbReference type="NCBIfam" id="NF008774">
    <property type="entry name" value="PRK11815.1"/>
    <property type="match status" value="1"/>
</dbReference>
<reference evidence="11" key="2">
    <citation type="submission" date="2014-05" db="EMBL/GenBank/DDBJ databases">
        <authorList>
            <person name="Aslett M.A."/>
            <person name="De Silva N."/>
        </authorList>
    </citation>
    <scope>NUCLEOTIDE SEQUENCE</scope>
    <source>
        <strain evidence="11">AS</strain>
    </source>
</reference>
<keyword evidence="8" id="KW-0560">Oxidoreductase</keyword>
<evidence type="ECO:0000259" key="9">
    <source>
        <dbReference type="Pfam" id="PF01207"/>
    </source>
</evidence>
<dbReference type="AlphaFoldDB" id="A0A077TJR7"/>
<dbReference type="GO" id="GO:0000049">
    <property type="term" value="F:tRNA binding"/>
    <property type="evidence" value="ECO:0007669"/>
    <property type="project" value="UniProtKB-KW"/>
</dbReference>
<keyword evidence="7" id="KW-0694">RNA-binding</keyword>
<comment type="cofactor">
    <cofactor evidence="1">
        <name>FMN</name>
        <dbReference type="ChEBI" id="CHEBI:58210"/>
    </cofactor>
</comment>
<accession>A0A077TJR7</accession>
<evidence type="ECO:0000256" key="8">
    <source>
        <dbReference type="ARBA" id="ARBA00023002"/>
    </source>
</evidence>
<dbReference type="PANTHER" id="PTHR42907">
    <property type="entry name" value="FMN-LINKED OXIDOREDUCTASES SUPERFAMILY PROTEIN"/>
    <property type="match status" value="1"/>
</dbReference>
<name>A0A077TJR7_PLACU</name>
<evidence type="ECO:0000313" key="13">
    <source>
        <dbReference type="Proteomes" id="UP000507163"/>
    </source>
</evidence>
<evidence type="ECO:0000256" key="2">
    <source>
        <dbReference type="ARBA" id="ARBA00022555"/>
    </source>
</evidence>
<evidence type="ECO:0000313" key="11">
    <source>
        <dbReference type="EMBL" id="VTZ68408.1"/>
    </source>
</evidence>
<dbReference type="EMBL" id="LT608174">
    <property type="protein sequence ID" value="SCM21209.1"/>
    <property type="molecule type" value="Genomic_DNA"/>
</dbReference>
<feature type="domain" description="DUS-like FMN-binding" evidence="9">
    <location>
        <begin position="156"/>
        <end position="368"/>
    </location>
</feature>
<dbReference type="Pfam" id="PF01207">
    <property type="entry name" value="Dus"/>
    <property type="match status" value="1"/>
</dbReference>
<dbReference type="GO" id="GO:0017150">
    <property type="term" value="F:tRNA dihydrouridine synthase activity"/>
    <property type="evidence" value="ECO:0007669"/>
    <property type="project" value="InterPro"/>
</dbReference>
<reference evidence="11 12" key="1">
    <citation type="journal article" date="2014" name="BMC Biol.">
        <title>A comprehensive evaluation of rodent malaria parasite genomes and gene expression.</title>
        <authorList>
            <person name="Otto T.D."/>
            <person name="Bohme U."/>
            <person name="Jackson A.P."/>
            <person name="Hunt M."/>
            <person name="Franke-Fayard B."/>
            <person name="Hoeijmakers W.A."/>
            <person name="Religa A.A."/>
            <person name="Robertson L."/>
            <person name="Sanders M."/>
            <person name="Ogun S.A."/>
            <person name="Cunningham D."/>
            <person name="Erhart A."/>
            <person name="Billker O."/>
            <person name="Khan S.M."/>
            <person name="Stunnenberg H.G."/>
            <person name="Langhorne J."/>
            <person name="Holder A.A."/>
            <person name="Waters A.P."/>
            <person name="Newbold C.I."/>
            <person name="Pain A."/>
            <person name="Berriman M."/>
            <person name="Janse C.J."/>
        </authorList>
    </citation>
    <scope>NUCLEOTIDE SEQUENCE [LARGE SCALE GENOMIC DNA]</scope>
    <source>
        <strain evidence="11 12">AS</strain>
    </source>
</reference>
<sequence length="531" mass="60856">MRIILVKVLILYMYFTYFKNHGNAKLNKSKYTLIRVYHKNPFKLYKKNKIEYNKDNIDNQINYNRHTKINTDINLFKSCTPFGKNNRGVFFIANNINTKEKIKNLKRKNMSILSSNNIDDTLGGVNQPIFELENISQSLNDLYRKRKSEIEPLIQVAPMINVTNRHFRALVRIISKKVQLWTEMIVDNTLLYNINNLEEHLGFNKNEHPIVCQLGGSDPTSLSEAAVLIEQAGYDEININVGCPSTKVANKGAFGAYLMKKPELVKNIVYEIKKKVQIPVTVKIRTGVDDLDSFSFLKSFIETVSSVGCEHFIIHSRKAWLKGLDPKQNRSVPPLEYNKVFDLCKLYPNLKFTLNGGIKSIEQGVALLNGYVPINKTTGNHNKYTDNNYIKVEDYDINPLYGVMIGRACMDNITVLAKTDKLVYNHDTLATAYSRRTVLEAYKSYLEQNSSFYSLVNAFELLKPILGVLKGMPGHRLFRNKIDAYIRTYASTLNCAQILDKAMIDVDNIAPGCLDLMLDDYKAQQEYIKNY</sequence>
<keyword evidence="2" id="KW-0820">tRNA-binding</keyword>
<reference evidence="11" key="3">
    <citation type="submission" date="2019-05" db="EMBL/GenBank/DDBJ databases">
        <authorList>
            <consortium name="Pathogen Informatics"/>
        </authorList>
    </citation>
    <scope>NUCLEOTIDE SEQUENCE</scope>
    <source>
        <strain evidence="10 13">AJ</strain>
        <strain evidence="11">AS</strain>
    </source>
</reference>
<dbReference type="InterPro" id="IPR004653">
    <property type="entry name" value="DusA"/>
</dbReference>
<evidence type="ECO:0000256" key="6">
    <source>
        <dbReference type="ARBA" id="ARBA00022857"/>
    </source>
</evidence>
<dbReference type="GO" id="GO:0050660">
    <property type="term" value="F:flavin adenine dinucleotide binding"/>
    <property type="evidence" value="ECO:0007669"/>
    <property type="project" value="InterPro"/>
</dbReference>
<evidence type="ECO:0000313" key="12">
    <source>
        <dbReference type="Proteomes" id="UP000071118"/>
    </source>
</evidence>
<dbReference type="InterPro" id="IPR013785">
    <property type="entry name" value="Aldolase_TIM"/>
</dbReference>
<keyword evidence="6" id="KW-0521">NADP</keyword>
<dbReference type="Proteomes" id="UP000507163">
    <property type="component" value="Chromosome 8"/>
</dbReference>
<dbReference type="VEuPathDB" id="PlasmoDB:PCHAS_0820000"/>
<proteinExistence type="predicted"/>
<evidence type="ECO:0000256" key="4">
    <source>
        <dbReference type="ARBA" id="ARBA00022643"/>
    </source>
</evidence>
<dbReference type="GeneID" id="3488998"/>
<dbReference type="KEGG" id="pcb:PCHAS_0820000"/>
<keyword evidence="5" id="KW-0819">tRNA processing</keyword>
<keyword evidence="12" id="KW-1185">Reference proteome</keyword>
<evidence type="ECO:0000256" key="1">
    <source>
        <dbReference type="ARBA" id="ARBA00001917"/>
    </source>
</evidence>
<dbReference type="OrthoDB" id="10262250at2759"/>
<dbReference type="RefSeq" id="XP_735999.2">
    <property type="nucleotide sequence ID" value="XM_730906.2"/>
</dbReference>
<dbReference type="SUPFAM" id="SSF51395">
    <property type="entry name" value="FMN-linked oxidoreductases"/>
    <property type="match status" value="1"/>
</dbReference>
<keyword evidence="3" id="KW-0285">Flavoprotein</keyword>
<dbReference type="Gene3D" id="3.20.20.70">
    <property type="entry name" value="Aldolase class I"/>
    <property type="match status" value="1"/>
</dbReference>
<evidence type="ECO:0000256" key="7">
    <source>
        <dbReference type="ARBA" id="ARBA00022884"/>
    </source>
</evidence>